<dbReference type="Proteomes" id="UP000264208">
    <property type="component" value="Chromosome"/>
</dbReference>
<gene>
    <name evidence="2" type="ORF">MMKA1_08950</name>
</gene>
<dbReference type="GeneID" id="41279311"/>
<keyword evidence="1" id="KW-0812">Transmembrane</keyword>
<organism evidence="2 3">
    <name type="scientific">Methanococcus maripaludis KA1</name>
    <dbReference type="NCBI Taxonomy" id="637914"/>
    <lineage>
        <taxon>Archaea</taxon>
        <taxon>Methanobacteriati</taxon>
        <taxon>Methanobacteriota</taxon>
        <taxon>Methanomada group</taxon>
        <taxon>Methanococci</taxon>
        <taxon>Methanococcales</taxon>
        <taxon>Methanococcaceae</taxon>
        <taxon>Methanococcus</taxon>
    </lineage>
</organism>
<name>A0A2Z5PDA3_METMI</name>
<feature type="transmembrane region" description="Helical" evidence="1">
    <location>
        <begin position="37"/>
        <end position="57"/>
    </location>
</feature>
<dbReference type="EMBL" id="AP011526">
    <property type="protein sequence ID" value="BAP61012.1"/>
    <property type="molecule type" value="Genomic_DNA"/>
</dbReference>
<evidence type="ECO:0000313" key="2">
    <source>
        <dbReference type="EMBL" id="BAP61012.1"/>
    </source>
</evidence>
<dbReference type="AlphaFoldDB" id="A0A2Z5PDA3"/>
<keyword evidence="1" id="KW-1133">Transmembrane helix</keyword>
<evidence type="ECO:0000313" key="3">
    <source>
        <dbReference type="Proteomes" id="UP000264208"/>
    </source>
</evidence>
<dbReference type="KEGG" id="mmak:MMKA1_08950"/>
<feature type="transmembrane region" description="Helical" evidence="1">
    <location>
        <begin position="6"/>
        <end position="25"/>
    </location>
</feature>
<accession>A0A2Z5PDA3</accession>
<protein>
    <submittedName>
        <fullName evidence="2">Uncharacterized protein</fullName>
    </submittedName>
</protein>
<sequence>MIENLFDNPISVGMFAMTLFYAYYMTEVYAKYKSIKYVMAGIAGYFIILAGLLWFYGIGC</sequence>
<reference evidence="2 3" key="1">
    <citation type="submission" date="2009-06" db="EMBL/GenBank/DDBJ databases">
        <title>Molecular Evidence for Microbiologically Influenced Corrosion from genome of Methanogen.</title>
        <authorList>
            <person name="Ito N."/>
            <person name="Tsurumaru H."/>
            <person name="Shimizu A."/>
            <person name="Harada T."/>
            <person name="Hosoyama A."/>
            <person name="Horikawa H."/>
            <person name="Wakai S."/>
            <person name="Sasaki K."/>
            <person name="Nishijima K."/>
            <person name="Ataku H."/>
            <person name="Yamazaki J."/>
            <person name="Mise M."/>
            <person name="Yamazaki S."/>
            <person name="Tanikawa S."/>
            <person name="Harayama S."/>
            <person name="Fujita N."/>
        </authorList>
    </citation>
    <scope>NUCLEOTIDE SEQUENCE [LARGE SCALE GENOMIC DNA]</scope>
    <source>
        <strain evidence="3">KA1 ( NBRC 102054)</strain>
    </source>
</reference>
<evidence type="ECO:0000256" key="1">
    <source>
        <dbReference type="SAM" id="Phobius"/>
    </source>
</evidence>
<keyword evidence="1" id="KW-0472">Membrane</keyword>
<dbReference type="RefSeq" id="WP_146778194.1">
    <property type="nucleotide sequence ID" value="NZ_AP011526.1"/>
</dbReference>
<proteinExistence type="predicted"/>